<gene>
    <name evidence="2" type="ordered locus">Tcur_0951</name>
</gene>
<evidence type="ECO:0000256" key="1">
    <source>
        <dbReference type="SAM" id="MobiDB-lite"/>
    </source>
</evidence>
<dbReference type="PANTHER" id="PTHR40053">
    <property type="entry name" value="SPORULATION-CONTROL PROTEIN SPO0M"/>
    <property type="match status" value="1"/>
</dbReference>
<sequence length="397" mass="43206">MIFRQMLGAFGVGGPSVETVLTSAQCRPGEILTGEVRLQGGEQDAYIDRIVLSLVTEAEFEHDDHEGTAGLEFHQGAITGGFVVGAHQFHTIPFQVPLPWELPITQVYGRHLDGMVLGVRTEVEVAGQLDKGDLDPIAVTPLPSQQRVLDAFAELGFVFKNADLEYGQISGLNQQLPFYQEIEFYAPPQYSGHINEVELTFVTDPHHLVVVLEADRRGDLFSEGEDVYGRLHVPHDQALYMAWEHEITNWLQAVIGRLSGGHVTYGHHEVHGGHAAYGHHEVHGGHGSHGHFEGHGGHGGHGGPGWAGVAAGAAAGFVAGAVVNELLDDDSEEEEEQETDVVEAAQAAAYEAAYQVAYQEAIEEAVEDAYEDAYEAAYEAAYEEAYEEASEIFEDED</sequence>
<reference evidence="2 3" key="1">
    <citation type="journal article" date="2011" name="Stand. Genomic Sci.">
        <title>Complete genome sequence of Thermomonospora curvata type strain (B9).</title>
        <authorList>
            <person name="Chertkov O."/>
            <person name="Sikorski J."/>
            <person name="Nolan M."/>
            <person name="Lapidus A."/>
            <person name="Lucas S."/>
            <person name="Del Rio T.G."/>
            <person name="Tice H."/>
            <person name="Cheng J.F."/>
            <person name="Goodwin L."/>
            <person name="Pitluck S."/>
            <person name="Liolios K."/>
            <person name="Ivanova N."/>
            <person name="Mavromatis K."/>
            <person name="Mikhailova N."/>
            <person name="Ovchinnikova G."/>
            <person name="Pati A."/>
            <person name="Chen A."/>
            <person name="Palaniappan K."/>
            <person name="Djao O.D."/>
            <person name="Land M."/>
            <person name="Hauser L."/>
            <person name="Chang Y.J."/>
            <person name="Jeffries C.D."/>
            <person name="Brettin T."/>
            <person name="Han C."/>
            <person name="Detter J.C."/>
            <person name="Rohde M."/>
            <person name="Goker M."/>
            <person name="Woyke T."/>
            <person name="Bristow J."/>
            <person name="Eisen J.A."/>
            <person name="Markowitz V."/>
            <person name="Hugenholtz P."/>
            <person name="Klenk H.P."/>
            <person name="Kyrpides N.C."/>
        </authorList>
    </citation>
    <scope>NUCLEOTIDE SEQUENCE [LARGE SCALE GENOMIC DNA]</scope>
    <source>
        <strain evidence="3">ATCC 19995 / DSM 43183 / JCM 3096 / KCTC 9072 / NBRC 15933 / NCIMB 10081 / Henssen B9</strain>
    </source>
</reference>
<dbReference type="PANTHER" id="PTHR40053:SF1">
    <property type="entry name" value="SPORULATION-CONTROL PROTEIN SPO0M"/>
    <property type="match status" value="1"/>
</dbReference>
<keyword evidence="3" id="KW-1185">Reference proteome</keyword>
<feature type="compositionally biased region" description="Basic and acidic residues" evidence="1">
    <location>
        <begin position="284"/>
        <end position="296"/>
    </location>
</feature>
<dbReference type="STRING" id="471852.Tcur_0951"/>
<dbReference type="InterPro" id="IPR009776">
    <property type="entry name" value="Spore_0_M"/>
</dbReference>
<dbReference type="HOGENOM" id="CLU_057336_0_0_11"/>
<dbReference type="Pfam" id="PF07070">
    <property type="entry name" value="Spo0M"/>
    <property type="match status" value="1"/>
</dbReference>
<dbReference type="RefSeq" id="WP_012851321.1">
    <property type="nucleotide sequence ID" value="NC_013510.1"/>
</dbReference>
<evidence type="ECO:0000313" key="2">
    <source>
        <dbReference type="EMBL" id="ACY96537.1"/>
    </source>
</evidence>
<evidence type="ECO:0000313" key="3">
    <source>
        <dbReference type="Proteomes" id="UP000001918"/>
    </source>
</evidence>
<proteinExistence type="predicted"/>
<accession>D1A7E8</accession>
<name>D1A7E8_THECD</name>
<dbReference type="Proteomes" id="UP000001918">
    <property type="component" value="Chromosome"/>
</dbReference>
<dbReference type="eggNOG" id="COG4326">
    <property type="taxonomic scope" value="Bacteria"/>
</dbReference>
<protein>
    <submittedName>
        <fullName evidence="2">SpoOM family protein</fullName>
    </submittedName>
</protein>
<feature type="region of interest" description="Disordered" evidence="1">
    <location>
        <begin position="284"/>
        <end position="305"/>
    </location>
</feature>
<organism evidence="2 3">
    <name type="scientific">Thermomonospora curvata (strain ATCC 19995 / DSM 43183 / JCM 3096 / KCTC 9072 / NBRC 15933 / NCIMB 10081 / Henssen B9)</name>
    <dbReference type="NCBI Taxonomy" id="471852"/>
    <lineage>
        <taxon>Bacteria</taxon>
        <taxon>Bacillati</taxon>
        <taxon>Actinomycetota</taxon>
        <taxon>Actinomycetes</taxon>
        <taxon>Streptosporangiales</taxon>
        <taxon>Thermomonosporaceae</taxon>
        <taxon>Thermomonospora</taxon>
    </lineage>
</organism>
<dbReference type="OrthoDB" id="3431481at2"/>
<dbReference type="EMBL" id="CP001738">
    <property type="protein sequence ID" value="ACY96537.1"/>
    <property type="molecule type" value="Genomic_DNA"/>
</dbReference>
<dbReference type="AlphaFoldDB" id="D1A7E8"/>
<dbReference type="KEGG" id="tcu:Tcur_0951"/>